<dbReference type="InterPro" id="IPR006694">
    <property type="entry name" value="Fatty_acid_hydroxylase"/>
</dbReference>
<feature type="transmembrane region" description="Helical" evidence="7">
    <location>
        <begin position="301"/>
        <end position="322"/>
    </location>
</feature>
<feature type="domain" description="Fatty acid hydroxylase" evidence="8">
    <location>
        <begin position="84"/>
        <end position="217"/>
    </location>
</feature>
<evidence type="ECO:0000313" key="9">
    <source>
        <dbReference type="EMBL" id="MFD1142560.1"/>
    </source>
</evidence>
<reference evidence="10" key="1">
    <citation type="journal article" date="2019" name="Int. J. Syst. Evol. Microbiol.">
        <title>The Global Catalogue of Microorganisms (GCM) 10K type strain sequencing project: providing services to taxonomists for standard genome sequencing and annotation.</title>
        <authorList>
            <consortium name="The Broad Institute Genomics Platform"/>
            <consortium name="The Broad Institute Genome Sequencing Center for Infectious Disease"/>
            <person name="Wu L."/>
            <person name="Ma J."/>
        </authorList>
    </citation>
    <scope>NUCLEOTIDE SEQUENCE [LARGE SCALE GENOMIC DNA]</scope>
    <source>
        <strain evidence="10">CCUG 55608</strain>
    </source>
</reference>
<evidence type="ECO:0000259" key="8">
    <source>
        <dbReference type="Pfam" id="PF04116"/>
    </source>
</evidence>
<feature type="transmembrane region" description="Helical" evidence="7">
    <location>
        <begin position="147"/>
        <end position="167"/>
    </location>
</feature>
<keyword evidence="2 7" id="KW-0812">Transmembrane</keyword>
<dbReference type="RefSeq" id="WP_265993057.1">
    <property type="nucleotide sequence ID" value="NZ_CP110973.1"/>
</dbReference>
<evidence type="ECO:0000256" key="4">
    <source>
        <dbReference type="ARBA" id="ARBA00023002"/>
    </source>
</evidence>
<comment type="caution">
    <text evidence="9">The sequence shown here is derived from an EMBL/GenBank/DDBJ whole genome shotgun (WGS) entry which is preliminary data.</text>
</comment>
<dbReference type="EMBL" id="JBHTLP010000008">
    <property type="protein sequence ID" value="MFD1142560.1"/>
    <property type="molecule type" value="Genomic_DNA"/>
</dbReference>
<name>A0ABW3QC55_9BACT</name>
<protein>
    <submittedName>
        <fullName evidence="9">Sterol desaturase family protein</fullName>
        <ecNumber evidence="9">1.-.-.-</ecNumber>
    </submittedName>
</protein>
<organism evidence="9 10">
    <name type="scientific">Larkinella insperata</name>
    <dbReference type="NCBI Taxonomy" id="332158"/>
    <lineage>
        <taxon>Bacteria</taxon>
        <taxon>Pseudomonadati</taxon>
        <taxon>Bacteroidota</taxon>
        <taxon>Cytophagia</taxon>
        <taxon>Cytophagales</taxon>
        <taxon>Spirosomataceae</taxon>
        <taxon>Larkinella</taxon>
    </lineage>
</organism>
<sequence length="414" mass="48692">MEITELNWMALAVPFFLFFMGLEYLVSKWQKKDYFRFNNSVANINVGIAERLLDTFTVGAFYFVYDYLHRHYALFDLKPGILSWVALFLATDLVWYWYHRLAHEINLFWSAHVVHHQSEDFNYTVSARITVFQAIIRTGFWTVLPLIGFPAEMITTLLLLHGLYPFFIHTRTIGKLGWLEYVFVTPSHHRVHHASNPEYLDKNYGDVLIIWDKLFGTFVEEKEDAQELVYGLTKPLESHSFLWQQFHFMMELAETVRRTPGFGPKLKVLFGRPDDIDPTVRDQLEKRFLSRSSVRSGNRRFQGYVLGQLIGILAILFVFLLFEKQVTLYHQVLISLFILITLVNCGALLEQRQWVFYLEISRVSLLVLAALPYLHDPLYVRLFFLGFLLVWAYFSSLQKQYLRLVYGLAVPINK</sequence>
<dbReference type="Proteomes" id="UP001597116">
    <property type="component" value="Unassembled WGS sequence"/>
</dbReference>
<keyword evidence="5" id="KW-0443">Lipid metabolism</keyword>
<feature type="transmembrane region" description="Helical" evidence="7">
    <location>
        <begin position="354"/>
        <end position="372"/>
    </location>
</feature>
<feature type="transmembrane region" description="Helical" evidence="7">
    <location>
        <begin position="80"/>
        <end position="98"/>
    </location>
</feature>
<dbReference type="EC" id="1.-.-.-" evidence="9"/>
<evidence type="ECO:0000256" key="1">
    <source>
        <dbReference type="ARBA" id="ARBA00004127"/>
    </source>
</evidence>
<dbReference type="PANTHER" id="PTHR21624:SF1">
    <property type="entry name" value="ALKYLGLYCEROL MONOOXYGENASE"/>
    <property type="match status" value="1"/>
</dbReference>
<evidence type="ECO:0000256" key="7">
    <source>
        <dbReference type="SAM" id="Phobius"/>
    </source>
</evidence>
<evidence type="ECO:0000256" key="3">
    <source>
        <dbReference type="ARBA" id="ARBA00022989"/>
    </source>
</evidence>
<dbReference type="InterPro" id="IPR051689">
    <property type="entry name" value="Sterol_desaturase/TMEM195"/>
</dbReference>
<keyword evidence="10" id="KW-1185">Reference proteome</keyword>
<feature type="transmembrane region" description="Helical" evidence="7">
    <location>
        <begin position="378"/>
        <end position="394"/>
    </location>
</feature>
<dbReference type="Pfam" id="PF04116">
    <property type="entry name" value="FA_hydroxylase"/>
    <property type="match status" value="1"/>
</dbReference>
<dbReference type="PANTHER" id="PTHR21624">
    <property type="entry name" value="STEROL DESATURASE-RELATED PROTEIN"/>
    <property type="match status" value="1"/>
</dbReference>
<evidence type="ECO:0000313" key="10">
    <source>
        <dbReference type="Proteomes" id="UP001597116"/>
    </source>
</evidence>
<accession>A0ABW3QC55</accession>
<dbReference type="GO" id="GO:0016491">
    <property type="term" value="F:oxidoreductase activity"/>
    <property type="evidence" value="ECO:0007669"/>
    <property type="project" value="UniProtKB-KW"/>
</dbReference>
<gene>
    <name evidence="9" type="ORF">ACFQ4C_15650</name>
</gene>
<comment type="subcellular location">
    <subcellularLocation>
        <location evidence="1">Endomembrane system</location>
        <topology evidence="1">Multi-pass membrane protein</topology>
    </subcellularLocation>
</comment>
<proteinExistence type="predicted"/>
<keyword evidence="6 7" id="KW-0472">Membrane</keyword>
<keyword evidence="4 9" id="KW-0560">Oxidoreductase</keyword>
<evidence type="ECO:0000256" key="5">
    <source>
        <dbReference type="ARBA" id="ARBA00023098"/>
    </source>
</evidence>
<evidence type="ECO:0000256" key="2">
    <source>
        <dbReference type="ARBA" id="ARBA00022692"/>
    </source>
</evidence>
<keyword evidence="3 7" id="KW-1133">Transmembrane helix</keyword>
<feature type="transmembrane region" description="Helical" evidence="7">
    <location>
        <begin position="328"/>
        <end position="349"/>
    </location>
</feature>
<evidence type="ECO:0000256" key="6">
    <source>
        <dbReference type="ARBA" id="ARBA00023136"/>
    </source>
</evidence>
<feature type="transmembrane region" description="Helical" evidence="7">
    <location>
        <begin position="6"/>
        <end position="26"/>
    </location>
</feature>